<evidence type="ECO:0000313" key="8">
    <source>
        <dbReference type="Proteomes" id="UP000275951"/>
    </source>
</evidence>
<evidence type="ECO:0000256" key="1">
    <source>
        <dbReference type="ARBA" id="ARBA00001561"/>
    </source>
</evidence>
<dbReference type="OrthoDB" id="9758772at2"/>
<evidence type="ECO:0000256" key="2">
    <source>
        <dbReference type="ARBA" id="ARBA00011901"/>
    </source>
</evidence>
<feature type="domain" description="Cpl-7 lysozyme C-terminal" evidence="6">
    <location>
        <begin position="224"/>
        <end position="262"/>
    </location>
</feature>
<dbReference type="PANTHER" id="PTHR30417">
    <property type="entry name" value="N-ACETYLMURAMOYL-L-ALANINE AMIDASE AMID"/>
    <property type="match status" value="1"/>
</dbReference>
<sequence length="312" mass="32808">MSYQQSFTPAHPSNYTKGRGGKRITTIVIHHWDDPARNPQLSGVIATFQNPGRGASAHFVVEAGRVVQMVDLANTAWHAGNWPINQCSIGIECNPRCSDGDKATIGELIRNLQATYGPLRIIGHKDASSTACPGRYYPPASVLGPYITGGGSPTAPAPSVGGDIESLAQAVIRGEYGNGEDRKVRLGSQYSAVQARVNEILAGRASKPAPSAPASPAPAPAPDIEALADAVIRGDYGNGEDRKARLGHLYEAVQARVNAKLSGSAPAPAPGPNLEALADAVIRGEYGNGAERRNRLGHLYDAVQAIVNRKLS</sequence>
<feature type="domain" description="N-acetylmuramoyl-L-alanine amidase" evidence="5">
    <location>
        <begin position="13"/>
        <end position="134"/>
    </location>
</feature>
<keyword evidence="3" id="KW-0378">Hydrolase</keyword>
<dbReference type="InterPro" id="IPR013168">
    <property type="entry name" value="Cpl_7_lyso_C"/>
</dbReference>
<reference evidence="7 8" key="1">
    <citation type="submission" date="2018-11" db="EMBL/GenBank/DDBJ databases">
        <title>Multidrug-resistant genes are associated with an 42-kb island TGI1 carrying a complex class 1 integron in a Trueperella pyogenes.</title>
        <authorList>
            <person name="Dong W."/>
        </authorList>
    </citation>
    <scope>NUCLEOTIDE SEQUENCE [LARGE SCALE GENOMIC DNA]</scope>
    <source>
        <strain evidence="7 8">TP4</strain>
    </source>
</reference>
<evidence type="ECO:0000313" key="7">
    <source>
        <dbReference type="EMBL" id="AZR07240.1"/>
    </source>
</evidence>
<dbReference type="SMART" id="SM00644">
    <property type="entry name" value="Ami_2"/>
    <property type="match status" value="1"/>
</dbReference>
<evidence type="ECO:0000259" key="6">
    <source>
        <dbReference type="SMART" id="SM01095"/>
    </source>
</evidence>
<dbReference type="SUPFAM" id="SSF55846">
    <property type="entry name" value="N-acetylmuramoyl-L-alanine amidase-like"/>
    <property type="match status" value="1"/>
</dbReference>
<dbReference type="GO" id="GO:0009254">
    <property type="term" value="P:peptidoglycan turnover"/>
    <property type="evidence" value="ECO:0007669"/>
    <property type="project" value="TreeGrafter"/>
</dbReference>
<dbReference type="EMBL" id="CP033905">
    <property type="protein sequence ID" value="AZR07240.1"/>
    <property type="molecule type" value="Genomic_DNA"/>
</dbReference>
<dbReference type="SMART" id="SM01095">
    <property type="entry name" value="Cpl-7"/>
    <property type="match status" value="3"/>
</dbReference>
<dbReference type="AlphaFoldDB" id="A0A3Q9GI25"/>
<dbReference type="Pfam" id="PF08230">
    <property type="entry name" value="CW_7"/>
    <property type="match status" value="3"/>
</dbReference>
<comment type="catalytic activity">
    <reaction evidence="1">
        <text>Hydrolyzes the link between N-acetylmuramoyl residues and L-amino acid residues in certain cell-wall glycopeptides.</text>
        <dbReference type="EC" id="3.5.1.28"/>
    </reaction>
</comment>
<dbReference type="Pfam" id="PF01510">
    <property type="entry name" value="Amidase_2"/>
    <property type="match status" value="1"/>
</dbReference>
<dbReference type="PANTHER" id="PTHR30417:SF1">
    <property type="entry name" value="N-ACETYLMURAMOYL-L-ALANINE AMIDASE AMID"/>
    <property type="match status" value="1"/>
</dbReference>
<keyword evidence="4" id="KW-0961">Cell wall biogenesis/degradation</keyword>
<gene>
    <name evidence="7" type="ORF">EBQ10_08005</name>
</gene>
<dbReference type="RefSeq" id="WP_053793915.1">
    <property type="nucleotide sequence ID" value="NZ_CP012649.1"/>
</dbReference>
<evidence type="ECO:0000256" key="4">
    <source>
        <dbReference type="ARBA" id="ARBA00023316"/>
    </source>
</evidence>
<accession>A0A3Q9GI25</accession>
<dbReference type="CDD" id="cd06583">
    <property type="entry name" value="PGRP"/>
    <property type="match status" value="1"/>
</dbReference>
<dbReference type="GO" id="GO:0009253">
    <property type="term" value="P:peptidoglycan catabolic process"/>
    <property type="evidence" value="ECO:0007669"/>
    <property type="project" value="InterPro"/>
</dbReference>
<name>A0A3Q9GI25_9ACTO</name>
<evidence type="ECO:0000256" key="3">
    <source>
        <dbReference type="ARBA" id="ARBA00022801"/>
    </source>
</evidence>
<organism evidence="7 8">
    <name type="scientific">Trueperella pyogenes</name>
    <dbReference type="NCBI Taxonomy" id="1661"/>
    <lineage>
        <taxon>Bacteria</taxon>
        <taxon>Bacillati</taxon>
        <taxon>Actinomycetota</taxon>
        <taxon>Actinomycetes</taxon>
        <taxon>Actinomycetales</taxon>
        <taxon>Actinomycetaceae</taxon>
        <taxon>Trueperella</taxon>
    </lineage>
</organism>
<dbReference type="InterPro" id="IPR051206">
    <property type="entry name" value="NAMLAA_amidase_2"/>
</dbReference>
<protein>
    <recommendedName>
        <fullName evidence="2">N-acetylmuramoyl-L-alanine amidase</fullName>
        <ecNumber evidence="2">3.5.1.28</ecNumber>
    </recommendedName>
</protein>
<dbReference type="GO" id="GO:0008745">
    <property type="term" value="F:N-acetylmuramoyl-L-alanine amidase activity"/>
    <property type="evidence" value="ECO:0007669"/>
    <property type="project" value="UniProtKB-EC"/>
</dbReference>
<dbReference type="EC" id="3.5.1.28" evidence="2"/>
<dbReference type="InterPro" id="IPR036505">
    <property type="entry name" value="Amidase/PGRP_sf"/>
</dbReference>
<dbReference type="Gene3D" id="3.40.80.10">
    <property type="entry name" value="Peptidoglycan recognition protein-like"/>
    <property type="match status" value="1"/>
</dbReference>
<dbReference type="GO" id="GO:0071555">
    <property type="term" value="P:cell wall organization"/>
    <property type="evidence" value="ECO:0007669"/>
    <property type="project" value="UniProtKB-KW"/>
</dbReference>
<feature type="domain" description="Cpl-7 lysozyme C-terminal" evidence="6">
    <location>
        <begin position="274"/>
        <end position="312"/>
    </location>
</feature>
<proteinExistence type="predicted"/>
<feature type="domain" description="Cpl-7 lysozyme C-terminal" evidence="6">
    <location>
        <begin position="164"/>
        <end position="202"/>
    </location>
</feature>
<dbReference type="GeneID" id="97532378"/>
<dbReference type="Proteomes" id="UP000275951">
    <property type="component" value="Chromosome"/>
</dbReference>
<dbReference type="InterPro" id="IPR002502">
    <property type="entry name" value="Amidase_domain"/>
</dbReference>
<evidence type="ECO:0000259" key="5">
    <source>
        <dbReference type="SMART" id="SM00644"/>
    </source>
</evidence>